<dbReference type="InterPro" id="IPR005162">
    <property type="entry name" value="Retrotrans_gag_dom"/>
</dbReference>
<dbReference type="PROSITE" id="PS50158">
    <property type="entry name" value="ZF_CCHC"/>
    <property type="match status" value="1"/>
</dbReference>
<dbReference type="Pfam" id="PF00098">
    <property type="entry name" value="zf-CCHC"/>
    <property type="match status" value="1"/>
</dbReference>
<keyword evidence="1" id="KW-0863">Zinc-finger</keyword>
<organism evidence="4">
    <name type="scientific">Oryza brachyantha</name>
    <name type="common">malo sina</name>
    <dbReference type="NCBI Taxonomy" id="4533"/>
    <lineage>
        <taxon>Eukaryota</taxon>
        <taxon>Viridiplantae</taxon>
        <taxon>Streptophyta</taxon>
        <taxon>Embryophyta</taxon>
        <taxon>Tracheophyta</taxon>
        <taxon>Spermatophyta</taxon>
        <taxon>Magnoliopsida</taxon>
        <taxon>Liliopsida</taxon>
        <taxon>Poales</taxon>
        <taxon>Poaceae</taxon>
        <taxon>BOP clade</taxon>
        <taxon>Oryzoideae</taxon>
        <taxon>Oryzeae</taxon>
        <taxon>Oryzinae</taxon>
        <taxon>Oryza</taxon>
    </lineage>
</organism>
<dbReference type="SUPFAM" id="SSF57756">
    <property type="entry name" value="Retrovirus zinc finger-like domains"/>
    <property type="match status" value="1"/>
</dbReference>
<dbReference type="EnsemblPlants" id="OB0156G10010.1">
    <property type="protein sequence ID" value="OB0156G10010.1"/>
    <property type="gene ID" value="OB0156G10010"/>
</dbReference>
<dbReference type="HOGENOM" id="CLU_1043418_0_0_1"/>
<feature type="region of interest" description="Disordered" evidence="2">
    <location>
        <begin position="243"/>
        <end position="267"/>
    </location>
</feature>
<evidence type="ECO:0000259" key="3">
    <source>
        <dbReference type="PROSITE" id="PS50158"/>
    </source>
</evidence>
<feature type="compositionally biased region" description="Polar residues" evidence="2">
    <location>
        <begin position="194"/>
        <end position="214"/>
    </location>
</feature>
<dbReference type="Pfam" id="PF03732">
    <property type="entry name" value="Retrotrans_gag"/>
    <property type="match status" value="1"/>
</dbReference>
<dbReference type="Proteomes" id="UP000006038">
    <property type="component" value="Unassembled WGS sequence"/>
</dbReference>
<feature type="compositionally biased region" description="Polar residues" evidence="2">
    <location>
        <begin position="257"/>
        <end position="267"/>
    </location>
</feature>
<dbReference type="InterPro" id="IPR032567">
    <property type="entry name" value="RTL1-rel"/>
</dbReference>
<dbReference type="InterPro" id="IPR001878">
    <property type="entry name" value="Znf_CCHC"/>
</dbReference>
<dbReference type="SMART" id="SM00343">
    <property type="entry name" value="ZnF_C2HC"/>
    <property type="match status" value="1"/>
</dbReference>
<evidence type="ECO:0000256" key="2">
    <source>
        <dbReference type="SAM" id="MobiDB-lite"/>
    </source>
</evidence>
<feature type="region of interest" description="Disordered" evidence="2">
    <location>
        <begin position="1"/>
        <end position="36"/>
    </location>
</feature>
<dbReference type="OMA" id="PRCHRSH"/>
<dbReference type="Gramene" id="OB0156G10010.1">
    <property type="protein sequence ID" value="OB0156G10010.1"/>
    <property type="gene ID" value="OB0156G10010"/>
</dbReference>
<dbReference type="PANTHER" id="PTHR15503">
    <property type="entry name" value="LDOC1 RELATED"/>
    <property type="match status" value="1"/>
</dbReference>
<keyword evidence="1" id="KW-0862">Zinc</keyword>
<feature type="compositionally biased region" description="Low complexity" evidence="2">
    <location>
        <begin position="1"/>
        <end position="17"/>
    </location>
</feature>
<evidence type="ECO:0000313" key="4">
    <source>
        <dbReference type="EnsemblPlants" id="OB0156G10010.1"/>
    </source>
</evidence>
<dbReference type="InterPro" id="IPR036875">
    <property type="entry name" value="Znf_CCHC_sf"/>
</dbReference>
<feature type="region of interest" description="Disordered" evidence="2">
    <location>
        <begin position="190"/>
        <end position="228"/>
    </location>
</feature>
<dbReference type="GO" id="GO:0003676">
    <property type="term" value="F:nucleic acid binding"/>
    <property type="evidence" value="ECO:0007669"/>
    <property type="project" value="InterPro"/>
</dbReference>
<name>J3KVE0_ORYBR</name>
<accession>J3KVE0</accession>
<feature type="domain" description="CCHC-type" evidence="3">
    <location>
        <begin position="231"/>
        <end position="246"/>
    </location>
</feature>
<evidence type="ECO:0000313" key="5">
    <source>
        <dbReference type="Proteomes" id="UP000006038"/>
    </source>
</evidence>
<proteinExistence type="predicted"/>
<dbReference type="PANTHER" id="PTHR15503:SF45">
    <property type="entry name" value="RNA-DIRECTED DNA POLYMERASE HOMOLOG"/>
    <property type="match status" value="1"/>
</dbReference>
<dbReference type="Gene3D" id="4.10.60.10">
    <property type="entry name" value="Zinc finger, CCHC-type"/>
    <property type="match status" value="1"/>
</dbReference>
<keyword evidence="1" id="KW-0479">Metal-binding</keyword>
<dbReference type="GO" id="GO:0008270">
    <property type="term" value="F:zinc ion binding"/>
    <property type="evidence" value="ECO:0007669"/>
    <property type="project" value="UniProtKB-KW"/>
</dbReference>
<keyword evidence="5" id="KW-1185">Reference proteome</keyword>
<sequence>MVNTRNSNRNNNGATGSQENHEGSRNGPPPPQQEDPTIAQVLANQAQMMTMMMQQMQQQHQQFSKSHVPDRIVAQKKREFRDLQQGDMTVTEYLHEFNRLARYAPEDVRTDAERQEKIPEGLGDDLTKQLISRDFADFEKLVDKAICQEDQCNQMDRKRKAEQVNIGKNQKPRLHFVQQQGSPTLIVRQHRPFSPSNYNSHDNDNNGGQLQSLSALPPPSQTTPAQKPGVCFNCNKPGHFAKECPQPRRNKPGFMQAQVNQVSAKET</sequence>
<protein>
    <recommendedName>
        <fullName evidence="3">CCHC-type domain-containing protein</fullName>
    </recommendedName>
</protein>
<reference evidence="4" key="1">
    <citation type="submission" date="2015-06" db="UniProtKB">
        <authorList>
            <consortium name="EnsemblPlants"/>
        </authorList>
    </citation>
    <scope>IDENTIFICATION</scope>
</reference>
<dbReference type="AlphaFoldDB" id="J3KVE0"/>
<evidence type="ECO:0000256" key="1">
    <source>
        <dbReference type="PROSITE-ProRule" id="PRU00047"/>
    </source>
</evidence>